<feature type="region of interest" description="Disordered" evidence="1">
    <location>
        <begin position="1"/>
        <end position="43"/>
    </location>
</feature>
<feature type="domain" description="Transporter-associated" evidence="2">
    <location>
        <begin position="13"/>
        <end position="92"/>
    </location>
</feature>
<sequence length="112" mass="12067">MADEHDRGRSAGRRLRDGSWTLPGLWRPDEARERAGADVPDDGAYETVGGFVMARLGRVPVPGDRIEVGGGTLEVTRMEGRRVDRLRWVPGETPAGALGAPDPTPPAPEVRS</sequence>
<dbReference type="InterPro" id="IPR016169">
    <property type="entry name" value="FAD-bd_PCMH_sub2"/>
</dbReference>
<dbReference type="Gene3D" id="3.30.465.10">
    <property type="match status" value="1"/>
</dbReference>
<dbReference type="Proteomes" id="UP001157017">
    <property type="component" value="Unassembled WGS sequence"/>
</dbReference>
<name>A0ABQ6JM14_9ACTN</name>
<dbReference type="PANTHER" id="PTHR43099:SF5">
    <property type="entry name" value="HLYC_CORC FAMILY TRANSPORTER"/>
    <property type="match status" value="1"/>
</dbReference>
<evidence type="ECO:0000259" key="2">
    <source>
        <dbReference type="SMART" id="SM01091"/>
    </source>
</evidence>
<dbReference type="InterPro" id="IPR005170">
    <property type="entry name" value="Transptr-assoc_dom"/>
</dbReference>
<dbReference type="InterPro" id="IPR051676">
    <property type="entry name" value="UPF0053_domain"/>
</dbReference>
<protein>
    <recommendedName>
        <fullName evidence="2">Transporter-associated domain-containing protein</fullName>
    </recommendedName>
</protein>
<comment type="caution">
    <text evidence="3">The sequence shown here is derived from an EMBL/GenBank/DDBJ whole genome shotgun (WGS) entry which is preliminary data.</text>
</comment>
<evidence type="ECO:0000313" key="4">
    <source>
        <dbReference type="Proteomes" id="UP001157017"/>
    </source>
</evidence>
<feature type="compositionally biased region" description="Pro residues" evidence="1">
    <location>
        <begin position="102"/>
        <end position="112"/>
    </location>
</feature>
<dbReference type="Pfam" id="PF03471">
    <property type="entry name" value="CorC_HlyC"/>
    <property type="match status" value="1"/>
</dbReference>
<organism evidence="3 4">
    <name type="scientific">Angustibacter aerolatus</name>
    <dbReference type="NCBI Taxonomy" id="1162965"/>
    <lineage>
        <taxon>Bacteria</taxon>
        <taxon>Bacillati</taxon>
        <taxon>Actinomycetota</taxon>
        <taxon>Actinomycetes</taxon>
        <taxon>Kineosporiales</taxon>
        <taxon>Kineosporiaceae</taxon>
    </lineage>
</organism>
<keyword evidence="4" id="KW-1185">Reference proteome</keyword>
<feature type="region of interest" description="Disordered" evidence="1">
    <location>
        <begin position="91"/>
        <end position="112"/>
    </location>
</feature>
<feature type="compositionally biased region" description="Basic and acidic residues" evidence="1">
    <location>
        <begin position="27"/>
        <end position="36"/>
    </location>
</feature>
<feature type="compositionally biased region" description="Basic and acidic residues" evidence="1">
    <location>
        <begin position="1"/>
        <end position="17"/>
    </location>
</feature>
<evidence type="ECO:0000256" key="1">
    <source>
        <dbReference type="SAM" id="MobiDB-lite"/>
    </source>
</evidence>
<dbReference type="SMART" id="SM01091">
    <property type="entry name" value="CorC_HlyC"/>
    <property type="match status" value="1"/>
</dbReference>
<evidence type="ECO:0000313" key="3">
    <source>
        <dbReference type="EMBL" id="GMA88591.1"/>
    </source>
</evidence>
<dbReference type="InterPro" id="IPR036318">
    <property type="entry name" value="FAD-bd_PCMH-like_sf"/>
</dbReference>
<accession>A0ABQ6JM14</accession>
<dbReference type="PANTHER" id="PTHR43099">
    <property type="entry name" value="UPF0053 PROTEIN YRKA"/>
    <property type="match status" value="1"/>
</dbReference>
<dbReference type="EMBL" id="BSUZ01000001">
    <property type="protein sequence ID" value="GMA88591.1"/>
    <property type="molecule type" value="Genomic_DNA"/>
</dbReference>
<reference evidence="4" key="1">
    <citation type="journal article" date="2019" name="Int. J. Syst. Evol. Microbiol.">
        <title>The Global Catalogue of Microorganisms (GCM) 10K type strain sequencing project: providing services to taxonomists for standard genome sequencing and annotation.</title>
        <authorList>
            <consortium name="The Broad Institute Genomics Platform"/>
            <consortium name="The Broad Institute Genome Sequencing Center for Infectious Disease"/>
            <person name="Wu L."/>
            <person name="Ma J."/>
        </authorList>
    </citation>
    <scope>NUCLEOTIDE SEQUENCE [LARGE SCALE GENOMIC DNA]</scope>
    <source>
        <strain evidence="4">NBRC 108730</strain>
    </source>
</reference>
<gene>
    <name evidence="3" type="ORF">GCM10025868_38410</name>
</gene>
<proteinExistence type="predicted"/>
<dbReference type="SUPFAM" id="SSF56176">
    <property type="entry name" value="FAD-binding/transporter-associated domain-like"/>
    <property type="match status" value="1"/>
</dbReference>